<evidence type="ECO:0000313" key="9">
    <source>
        <dbReference type="EMBL" id="AEF86481.1"/>
    </source>
</evidence>
<evidence type="ECO:0000259" key="8">
    <source>
        <dbReference type="Pfam" id="PF21694"/>
    </source>
</evidence>
<dbReference type="RefSeq" id="WP_015709348.1">
    <property type="nucleotide sequence ID" value="NC_015578.1"/>
</dbReference>
<comment type="similarity">
    <text evidence="6">Belongs to the DNA polymerase HolA subunit family.</text>
</comment>
<gene>
    <name evidence="9" type="primary">holA</name>
    <name evidence="9" type="ordered locus">TREPR_0682</name>
</gene>
<keyword evidence="4" id="KW-0235">DNA replication</keyword>
<dbReference type="GO" id="GO:0003887">
    <property type="term" value="F:DNA-directed DNA polymerase activity"/>
    <property type="evidence" value="ECO:0007669"/>
    <property type="project" value="UniProtKB-KW"/>
</dbReference>
<evidence type="ECO:0000256" key="2">
    <source>
        <dbReference type="ARBA" id="ARBA00022679"/>
    </source>
</evidence>
<dbReference type="HOGENOM" id="CLU_821204_0_0_12"/>
<keyword evidence="5" id="KW-0239">DNA-directed DNA polymerase</keyword>
<evidence type="ECO:0000256" key="6">
    <source>
        <dbReference type="ARBA" id="ARBA00034754"/>
    </source>
</evidence>
<evidence type="ECO:0000256" key="7">
    <source>
        <dbReference type="ARBA" id="ARBA00049244"/>
    </source>
</evidence>
<dbReference type="Gene3D" id="3.40.50.300">
    <property type="entry name" value="P-loop containing nucleotide triphosphate hydrolases"/>
    <property type="match status" value="1"/>
</dbReference>
<dbReference type="InterPro" id="IPR008921">
    <property type="entry name" value="DNA_pol3_clamp-load_cplx_C"/>
</dbReference>
<feature type="domain" description="DNA polymerase III delta subunit-like C-terminal" evidence="8">
    <location>
        <begin position="195"/>
        <end position="313"/>
    </location>
</feature>
<evidence type="ECO:0000313" key="10">
    <source>
        <dbReference type="Proteomes" id="UP000009223"/>
    </source>
</evidence>
<dbReference type="GO" id="GO:0003677">
    <property type="term" value="F:DNA binding"/>
    <property type="evidence" value="ECO:0007669"/>
    <property type="project" value="InterPro"/>
</dbReference>
<sequence>MAKGNCLLFLGPEFGEKQDAIELIRKNLQKQYGAPPEEGSFYVGETAVNEMVSVLRNGSLFFDAQLFFIKNAELLKKKDDLELLGSYMAAPQEDTTLILISDNTSLDKALEKVVSKEGKRIFWELFENKKTEWVANFFRREGYRINSEGIEAILELVENNTDSLRRECSRLMLFLGKDEVVGETEVEKWLSHTREESAFTLFSRIAEGDLSRSAEILHTLLAAKETPTAILGVMAWCFRKLRDYIALTANGAPNDFEFRKIGLASTRVRKDYAAAGPRYGTIGADACLALTADFDMRIRSTGSGFAEVLMDLYLCKITGLAN</sequence>
<evidence type="ECO:0000256" key="3">
    <source>
        <dbReference type="ARBA" id="ARBA00022695"/>
    </source>
</evidence>
<dbReference type="STRING" id="545694.TREPR_0682"/>
<dbReference type="AlphaFoldDB" id="F5YK06"/>
<comment type="catalytic activity">
    <reaction evidence="7">
        <text>DNA(n) + a 2'-deoxyribonucleoside 5'-triphosphate = DNA(n+1) + diphosphate</text>
        <dbReference type="Rhea" id="RHEA:22508"/>
        <dbReference type="Rhea" id="RHEA-COMP:17339"/>
        <dbReference type="Rhea" id="RHEA-COMP:17340"/>
        <dbReference type="ChEBI" id="CHEBI:33019"/>
        <dbReference type="ChEBI" id="CHEBI:61560"/>
        <dbReference type="ChEBI" id="CHEBI:173112"/>
        <dbReference type="EC" id="2.7.7.7"/>
    </reaction>
</comment>
<dbReference type="eggNOG" id="COG1466">
    <property type="taxonomic scope" value="Bacteria"/>
</dbReference>
<dbReference type="GO" id="GO:0009360">
    <property type="term" value="C:DNA polymerase III complex"/>
    <property type="evidence" value="ECO:0007669"/>
    <property type="project" value="TreeGrafter"/>
</dbReference>
<dbReference type="OrthoDB" id="367647at2"/>
<dbReference type="InterPro" id="IPR027417">
    <property type="entry name" value="P-loop_NTPase"/>
</dbReference>
<reference evidence="10" key="1">
    <citation type="submission" date="2009-12" db="EMBL/GenBank/DDBJ databases">
        <title>Complete sequence of Treponema primitia strain ZAS-2.</title>
        <authorList>
            <person name="Tetu S.G."/>
            <person name="Matson E."/>
            <person name="Ren Q."/>
            <person name="Seshadri R."/>
            <person name="Elbourne L."/>
            <person name="Hassan K.A."/>
            <person name="Durkin A."/>
            <person name="Radune D."/>
            <person name="Mohamoud Y."/>
            <person name="Shay R."/>
            <person name="Jin S."/>
            <person name="Zhang X."/>
            <person name="Lucey K."/>
            <person name="Ballor N.R."/>
            <person name="Ottesen E."/>
            <person name="Rosenthal R."/>
            <person name="Allen A."/>
            <person name="Leadbetter J.R."/>
            <person name="Paulsen I.T."/>
        </authorList>
    </citation>
    <scope>NUCLEOTIDE SEQUENCE [LARGE SCALE GENOMIC DNA]</scope>
    <source>
        <strain evidence="10">ATCC BAA-887 / DSM 12427 / ZAS-2</strain>
    </source>
</reference>
<dbReference type="Gene3D" id="1.20.272.10">
    <property type="match status" value="1"/>
</dbReference>
<dbReference type="NCBIfam" id="TIGR01128">
    <property type="entry name" value="holA"/>
    <property type="match status" value="1"/>
</dbReference>
<dbReference type="SUPFAM" id="SSF52540">
    <property type="entry name" value="P-loop containing nucleoside triphosphate hydrolases"/>
    <property type="match status" value="1"/>
</dbReference>
<reference evidence="9 10" key="2">
    <citation type="journal article" date="2011" name="ISME J.">
        <title>RNA-seq reveals cooperative metabolic interactions between two termite-gut spirochete species in co-culture.</title>
        <authorList>
            <person name="Rosenthal A.Z."/>
            <person name="Matson E.G."/>
            <person name="Eldar A."/>
            <person name="Leadbetter J.R."/>
        </authorList>
    </citation>
    <scope>NUCLEOTIDE SEQUENCE [LARGE SCALE GENOMIC DNA]</scope>
    <source>
        <strain evidence="10">ATCC BAA-887 / DSM 12427 / ZAS-2</strain>
    </source>
</reference>
<dbReference type="PANTHER" id="PTHR34388:SF1">
    <property type="entry name" value="DNA POLYMERASE III SUBUNIT DELTA"/>
    <property type="match status" value="1"/>
</dbReference>
<evidence type="ECO:0000256" key="4">
    <source>
        <dbReference type="ARBA" id="ARBA00022705"/>
    </source>
</evidence>
<organism evidence="9 10">
    <name type="scientific">Treponema primitia (strain ATCC BAA-887 / DSM 12427 / ZAS-2)</name>
    <dbReference type="NCBI Taxonomy" id="545694"/>
    <lineage>
        <taxon>Bacteria</taxon>
        <taxon>Pseudomonadati</taxon>
        <taxon>Spirochaetota</taxon>
        <taxon>Spirochaetia</taxon>
        <taxon>Spirochaetales</taxon>
        <taxon>Treponemataceae</taxon>
        <taxon>Treponema</taxon>
    </lineage>
</organism>
<keyword evidence="3 9" id="KW-0548">Nucleotidyltransferase</keyword>
<evidence type="ECO:0000256" key="5">
    <source>
        <dbReference type="ARBA" id="ARBA00022932"/>
    </source>
</evidence>
<dbReference type="Gene3D" id="1.10.8.60">
    <property type="match status" value="1"/>
</dbReference>
<keyword evidence="2 9" id="KW-0808">Transferase</keyword>
<protein>
    <recommendedName>
        <fullName evidence="1">DNA-directed DNA polymerase</fullName>
        <ecNumber evidence="1">2.7.7.7</ecNumber>
    </recommendedName>
</protein>
<dbReference type="Proteomes" id="UP000009223">
    <property type="component" value="Chromosome"/>
</dbReference>
<dbReference type="PANTHER" id="PTHR34388">
    <property type="entry name" value="DNA POLYMERASE III SUBUNIT DELTA"/>
    <property type="match status" value="1"/>
</dbReference>
<dbReference type="EMBL" id="CP001843">
    <property type="protein sequence ID" value="AEF86481.1"/>
    <property type="molecule type" value="Genomic_DNA"/>
</dbReference>
<evidence type="ECO:0000256" key="1">
    <source>
        <dbReference type="ARBA" id="ARBA00012417"/>
    </source>
</evidence>
<dbReference type="GO" id="GO:0006261">
    <property type="term" value="P:DNA-templated DNA replication"/>
    <property type="evidence" value="ECO:0007669"/>
    <property type="project" value="TreeGrafter"/>
</dbReference>
<dbReference type="InterPro" id="IPR005790">
    <property type="entry name" value="DNA_polIII_delta"/>
</dbReference>
<dbReference type="Pfam" id="PF21694">
    <property type="entry name" value="DNA_pol3_delta_C"/>
    <property type="match status" value="1"/>
</dbReference>
<name>F5YK06_TREPZ</name>
<dbReference type="InterPro" id="IPR048466">
    <property type="entry name" value="DNA_pol3_delta-like_C"/>
</dbReference>
<accession>F5YK06</accession>
<keyword evidence="10" id="KW-1185">Reference proteome</keyword>
<proteinExistence type="inferred from homology"/>
<dbReference type="SUPFAM" id="SSF48019">
    <property type="entry name" value="post-AAA+ oligomerization domain-like"/>
    <property type="match status" value="1"/>
</dbReference>
<dbReference type="EC" id="2.7.7.7" evidence="1"/>
<dbReference type="KEGG" id="tpi:TREPR_0682"/>